<dbReference type="HOGENOM" id="CLU_1973579_0_0_1"/>
<sequence>MSEVLSVRSVMFVKHITSYALVVPRSSKCAPSVILVLNKDNNPKKSDDAATRSDSSKVGDVFPSTSLDEYANKSGRVNGIVGLGNVPDHVHHDDDESGHGSDEDQSGDDEHDFRQGSGANESSTLPK</sequence>
<feature type="compositionally biased region" description="Polar residues" evidence="1">
    <location>
        <begin position="117"/>
        <end position="127"/>
    </location>
</feature>
<evidence type="ECO:0000313" key="3">
    <source>
        <dbReference type="Proteomes" id="UP000032141"/>
    </source>
</evidence>
<reference evidence="2" key="2">
    <citation type="submission" date="2015-03" db="UniProtKB">
        <authorList>
            <consortium name="EnsemblPlants"/>
        </authorList>
    </citation>
    <scope>IDENTIFICATION</scope>
</reference>
<dbReference type="Gramene" id="Bo1g157480.1">
    <property type="protein sequence ID" value="Bo1g157480.1"/>
    <property type="gene ID" value="Bo1g157480"/>
</dbReference>
<dbReference type="Proteomes" id="UP000032141">
    <property type="component" value="Chromosome C1"/>
</dbReference>
<feature type="region of interest" description="Disordered" evidence="1">
    <location>
        <begin position="38"/>
        <end position="127"/>
    </location>
</feature>
<accession>A0A0D3AG24</accession>
<proteinExistence type="predicted"/>
<dbReference type="AlphaFoldDB" id="A0A0D3AG24"/>
<keyword evidence="3" id="KW-1185">Reference proteome</keyword>
<evidence type="ECO:0000256" key="1">
    <source>
        <dbReference type="SAM" id="MobiDB-lite"/>
    </source>
</evidence>
<name>A0A0D3AG24_BRAOL</name>
<protein>
    <submittedName>
        <fullName evidence="2">Uncharacterized protein</fullName>
    </submittedName>
</protein>
<organism evidence="2 3">
    <name type="scientific">Brassica oleracea var. oleracea</name>
    <dbReference type="NCBI Taxonomy" id="109376"/>
    <lineage>
        <taxon>Eukaryota</taxon>
        <taxon>Viridiplantae</taxon>
        <taxon>Streptophyta</taxon>
        <taxon>Embryophyta</taxon>
        <taxon>Tracheophyta</taxon>
        <taxon>Spermatophyta</taxon>
        <taxon>Magnoliopsida</taxon>
        <taxon>eudicotyledons</taxon>
        <taxon>Gunneridae</taxon>
        <taxon>Pentapetalae</taxon>
        <taxon>rosids</taxon>
        <taxon>malvids</taxon>
        <taxon>Brassicales</taxon>
        <taxon>Brassicaceae</taxon>
        <taxon>Brassiceae</taxon>
        <taxon>Brassica</taxon>
    </lineage>
</organism>
<feature type="compositionally biased region" description="Basic and acidic residues" evidence="1">
    <location>
        <begin position="41"/>
        <end position="57"/>
    </location>
</feature>
<dbReference type="STRING" id="109376.A0A0D3AG24"/>
<evidence type="ECO:0000313" key="2">
    <source>
        <dbReference type="EnsemblPlants" id="Bo1g157480.1"/>
    </source>
</evidence>
<dbReference type="eggNOG" id="KOG3241">
    <property type="taxonomic scope" value="Eukaryota"/>
</dbReference>
<reference evidence="2 3" key="1">
    <citation type="journal article" date="2014" name="Genome Biol.">
        <title>Transcriptome and methylome profiling reveals relics of genome dominance in the mesopolyploid Brassica oleracea.</title>
        <authorList>
            <person name="Parkin I.A."/>
            <person name="Koh C."/>
            <person name="Tang H."/>
            <person name="Robinson S.J."/>
            <person name="Kagale S."/>
            <person name="Clarke W.E."/>
            <person name="Town C.D."/>
            <person name="Nixon J."/>
            <person name="Krishnakumar V."/>
            <person name="Bidwell S.L."/>
            <person name="Denoeud F."/>
            <person name="Belcram H."/>
            <person name="Links M.G."/>
            <person name="Just J."/>
            <person name="Clarke C."/>
            <person name="Bender T."/>
            <person name="Huebert T."/>
            <person name="Mason A.S."/>
            <person name="Pires J.C."/>
            <person name="Barker G."/>
            <person name="Moore J."/>
            <person name="Walley P.G."/>
            <person name="Manoli S."/>
            <person name="Batley J."/>
            <person name="Edwards D."/>
            <person name="Nelson M.N."/>
            <person name="Wang X."/>
            <person name="Paterson A.H."/>
            <person name="King G."/>
            <person name="Bancroft I."/>
            <person name="Chalhoub B."/>
            <person name="Sharpe A.G."/>
        </authorList>
    </citation>
    <scope>NUCLEOTIDE SEQUENCE</scope>
    <source>
        <strain evidence="2 3">cv. TO1000</strain>
    </source>
</reference>
<feature type="compositionally biased region" description="Basic and acidic residues" evidence="1">
    <location>
        <begin position="88"/>
        <end position="102"/>
    </location>
</feature>
<dbReference type="EnsemblPlants" id="Bo1g157480.1">
    <property type="protein sequence ID" value="Bo1g157480.1"/>
    <property type="gene ID" value="Bo1g157480"/>
</dbReference>